<feature type="non-terminal residue" evidence="3">
    <location>
        <position position="196"/>
    </location>
</feature>
<evidence type="ECO:0000256" key="1">
    <source>
        <dbReference type="SAM" id="MobiDB-lite"/>
    </source>
</evidence>
<evidence type="ECO:0000259" key="2">
    <source>
        <dbReference type="Pfam" id="PF17191"/>
    </source>
</evidence>
<feature type="domain" description="RecG wedge" evidence="2">
    <location>
        <begin position="133"/>
        <end position="189"/>
    </location>
</feature>
<proteinExistence type="predicted"/>
<sequence>MAVQQTGAPSWVAAFKNILNLEESRGFDNKAVMGGLDKFVARWADEMAGQAVNDESFLLKKPYDSMSEKLRAQWVARWREALNGEPDLRMTAGQVTKPRKEKSTTRKAALEKKPAYKSPPSEVTVDAPVDRLRGVDTKLSARLKRLDVETIRDLLYLFPRRHEDFSTAMKIVDLSPGEECTVVATIWEAREVAKGP</sequence>
<feature type="compositionally biased region" description="Basic and acidic residues" evidence="1">
    <location>
        <begin position="101"/>
        <end position="114"/>
    </location>
</feature>
<dbReference type="InterPro" id="IPR012340">
    <property type="entry name" value="NA-bd_OB-fold"/>
</dbReference>
<gene>
    <name evidence="3" type="ORF">METZ01_LOCUS473792</name>
</gene>
<dbReference type="EMBL" id="UINC01201550">
    <property type="protein sequence ID" value="SVE20938.1"/>
    <property type="molecule type" value="Genomic_DNA"/>
</dbReference>
<dbReference type="InterPro" id="IPR033454">
    <property type="entry name" value="RecG_wedge"/>
</dbReference>
<name>A0A383BNG6_9ZZZZ</name>
<organism evidence="3">
    <name type="scientific">marine metagenome</name>
    <dbReference type="NCBI Taxonomy" id="408172"/>
    <lineage>
        <taxon>unclassified sequences</taxon>
        <taxon>metagenomes</taxon>
        <taxon>ecological metagenomes</taxon>
    </lineage>
</organism>
<protein>
    <recommendedName>
        <fullName evidence="2">RecG wedge domain-containing protein</fullName>
    </recommendedName>
</protein>
<reference evidence="3" key="1">
    <citation type="submission" date="2018-05" db="EMBL/GenBank/DDBJ databases">
        <authorList>
            <person name="Lanie J.A."/>
            <person name="Ng W.-L."/>
            <person name="Kazmierczak K.M."/>
            <person name="Andrzejewski T.M."/>
            <person name="Davidsen T.M."/>
            <person name="Wayne K.J."/>
            <person name="Tettelin H."/>
            <person name="Glass J.I."/>
            <person name="Rusch D."/>
            <person name="Podicherti R."/>
            <person name="Tsui H.-C.T."/>
            <person name="Winkler M.E."/>
        </authorList>
    </citation>
    <scope>NUCLEOTIDE SEQUENCE</scope>
</reference>
<accession>A0A383BNG6</accession>
<evidence type="ECO:0000313" key="3">
    <source>
        <dbReference type="EMBL" id="SVE20938.1"/>
    </source>
</evidence>
<feature type="region of interest" description="Disordered" evidence="1">
    <location>
        <begin position="93"/>
        <end position="122"/>
    </location>
</feature>
<dbReference type="SUPFAM" id="SSF50249">
    <property type="entry name" value="Nucleic acid-binding proteins"/>
    <property type="match status" value="1"/>
</dbReference>
<dbReference type="Pfam" id="PF17191">
    <property type="entry name" value="RecG_wedge"/>
    <property type="match status" value="1"/>
</dbReference>
<dbReference type="AlphaFoldDB" id="A0A383BNG6"/>